<evidence type="ECO:0000259" key="8">
    <source>
        <dbReference type="Pfam" id="PF12704"/>
    </source>
</evidence>
<keyword evidence="5 6" id="KW-0472">Membrane</keyword>
<evidence type="ECO:0000313" key="13">
    <source>
        <dbReference type="EMBL" id="CAB5019938.1"/>
    </source>
</evidence>
<dbReference type="EMBL" id="CAFBOL010000160">
    <property type="protein sequence ID" value="CAB5019938.1"/>
    <property type="molecule type" value="Genomic_DNA"/>
</dbReference>
<protein>
    <submittedName>
        <fullName evidence="10">Unannotated protein</fullName>
    </submittedName>
</protein>
<keyword evidence="4 6" id="KW-1133">Transmembrane helix</keyword>
<evidence type="ECO:0000313" key="10">
    <source>
        <dbReference type="EMBL" id="CAB4728577.1"/>
    </source>
</evidence>
<organism evidence="10">
    <name type="scientific">freshwater metagenome</name>
    <dbReference type="NCBI Taxonomy" id="449393"/>
    <lineage>
        <taxon>unclassified sequences</taxon>
        <taxon>metagenomes</taxon>
        <taxon>ecological metagenomes</taxon>
    </lineage>
</organism>
<evidence type="ECO:0000313" key="12">
    <source>
        <dbReference type="EMBL" id="CAB4920336.1"/>
    </source>
</evidence>
<dbReference type="Pfam" id="PF12704">
    <property type="entry name" value="MacB_PCD"/>
    <property type="match status" value="1"/>
</dbReference>
<evidence type="ECO:0000256" key="4">
    <source>
        <dbReference type="ARBA" id="ARBA00022989"/>
    </source>
</evidence>
<feature type="domain" description="ABC3 transporter permease C-terminal" evidence="7">
    <location>
        <begin position="256"/>
        <end position="370"/>
    </location>
</feature>
<dbReference type="EMBL" id="CAFBMT010000004">
    <property type="protein sequence ID" value="CAB4920336.1"/>
    <property type="molecule type" value="Genomic_DNA"/>
</dbReference>
<keyword evidence="3 6" id="KW-0812">Transmembrane</keyword>
<feature type="domain" description="MacB-like periplasmic core" evidence="8">
    <location>
        <begin position="86"/>
        <end position="226"/>
    </location>
</feature>
<dbReference type="InterPro" id="IPR003838">
    <property type="entry name" value="ABC3_permease_C"/>
</dbReference>
<dbReference type="PANTHER" id="PTHR43738:SF2">
    <property type="entry name" value="ABC TRANSPORTER PERMEASE"/>
    <property type="match status" value="1"/>
</dbReference>
<dbReference type="Pfam" id="PF02687">
    <property type="entry name" value="FtsX"/>
    <property type="match status" value="1"/>
</dbReference>
<dbReference type="EMBL" id="CAFBIY010000256">
    <property type="protein sequence ID" value="CAB4853440.1"/>
    <property type="molecule type" value="Genomic_DNA"/>
</dbReference>
<dbReference type="EMBL" id="CAEZYF010000012">
    <property type="protein sequence ID" value="CAB4728577.1"/>
    <property type="molecule type" value="Genomic_DNA"/>
</dbReference>
<gene>
    <name evidence="10" type="ORF">UFOPK2656_01943</name>
    <name evidence="11" type="ORF">UFOPK3267_02971</name>
    <name evidence="12" type="ORF">UFOPK3651_00811</name>
    <name evidence="13" type="ORF">UFOPK3931_03292</name>
    <name evidence="9" type="ORF">UFOPK4189_01014</name>
</gene>
<proteinExistence type="predicted"/>
<reference evidence="10" key="1">
    <citation type="submission" date="2020-05" db="EMBL/GenBank/DDBJ databases">
        <authorList>
            <person name="Chiriac C."/>
            <person name="Salcher M."/>
            <person name="Ghai R."/>
            <person name="Kavagutti S V."/>
        </authorList>
    </citation>
    <scope>NUCLEOTIDE SEQUENCE</scope>
</reference>
<dbReference type="InterPro" id="IPR051125">
    <property type="entry name" value="ABC-4/HrtB_transporter"/>
</dbReference>
<comment type="subcellular location">
    <subcellularLocation>
        <location evidence="1">Cell membrane</location>
        <topology evidence="1">Multi-pass membrane protein</topology>
    </subcellularLocation>
</comment>
<dbReference type="PANTHER" id="PTHR43738">
    <property type="entry name" value="ABC TRANSPORTER, MEMBRANE PROTEIN"/>
    <property type="match status" value="1"/>
</dbReference>
<dbReference type="AlphaFoldDB" id="A0A6J6S205"/>
<keyword evidence="2" id="KW-1003">Cell membrane</keyword>
<evidence type="ECO:0000256" key="2">
    <source>
        <dbReference type="ARBA" id="ARBA00022475"/>
    </source>
</evidence>
<feature type="transmembrane region" description="Helical" evidence="6">
    <location>
        <begin position="253"/>
        <end position="278"/>
    </location>
</feature>
<feature type="transmembrane region" description="Helical" evidence="6">
    <location>
        <begin position="31"/>
        <end position="50"/>
    </location>
</feature>
<accession>A0A6J6S205</accession>
<dbReference type="EMBL" id="CAESGF010000004">
    <property type="protein sequence ID" value="CAB4363232.1"/>
    <property type="molecule type" value="Genomic_DNA"/>
</dbReference>
<evidence type="ECO:0000313" key="11">
    <source>
        <dbReference type="EMBL" id="CAB4853440.1"/>
    </source>
</evidence>
<feature type="transmembrane region" description="Helical" evidence="6">
    <location>
        <begin position="305"/>
        <end position="324"/>
    </location>
</feature>
<evidence type="ECO:0000256" key="3">
    <source>
        <dbReference type="ARBA" id="ARBA00022692"/>
    </source>
</evidence>
<feature type="transmembrane region" description="Helical" evidence="6">
    <location>
        <begin position="344"/>
        <end position="365"/>
    </location>
</feature>
<dbReference type="InterPro" id="IPR025857">
    <property type="entry name" value="MacB_PCD"/>
</dbReference>
<dbReference type="GO" id="GO:0005886">
    <property type="term" value="C:plasma membrane"/>
    <property type="evidence" value="ECO:0007669"/>
    <property type="project" value="UniProtKB-SubCell"/>
</dbReference>
<evidence type="ECO:0000256" key="1">
    <source>
        <dbReference type="ARBA" id="ARBA00004651"/>
    </source>
</evidence>
<name>A0A6J6S205_9ZZZZ</name>
<evidence type="ECO:0000256" key="5">
    <source>
        <dbReference type="ARBA" id="ARBA00023136"/>
    </source>
</evidence>
<evidence type="ECO:0000256" key="6">
    <source>
        <dbReference type="SAM" id="Phobius"/>
    </source>
</evidence>
<sequence length="386" mass="40916">MHRSARADHVSVAMRARLALGDLRAEPLRTLLAVVVLTPMAASWFLLATISGSLDRLGKTGFERNLVVTETDIFDLANIRLGADELTVATAAAGRDADSVTPAVLRVVRMDDRVLQLRAADPAIWTTVHDVRLLAGRLPDASADEIAVTSAVTVATGWKVGDLVRVFGTEFTVTAELQGSGSKVAALWLPLARAQKLFDRPNEFQMVIVRLRSGADGDDVRARLRAAMPGYLVVDESAIDAEATRGVRSLGDLALVFTAVGIVGLAVGCANATALTLAERGRSVGLLRVIGFSPRSVRGLLTMRAMFLTLAALVSGLVVAWPFISATDSFVLRSFTIAPRLTLTTALAGCLLSLSSAWLGSVLAARRVLARPAGALMVGAETRARR</sequence>
<evidence type="ECO:0000313" key="9">
    <source>
        <dbReference type="EMBL" id="CAB4363232.1"/>
    </source>
</evidence>
<evidence type="ECO:0000259" key="7">
    <source>
        <dbReference type="Pfam" id="PF02687"/>
    </source>
</evidence>